<dbReference type="AlphaFoldDB" id="A0A917EYD1"/>
<gene>
    <name evidence="2" type="ORF">GCM10010954_33900</name>
</gene>
<dbReference type="Pfam" id="PF00583">
    <property type="entry name" value="Acetyltransf_1"/>
    <property type="match status" value="1"/>
</dbReference>
<protein>
    <recommendedName>
        <fullName evidence="1">N-acetyltransferase domain-containing protein</fullName>
    </recommendedName>
</protein>
<dbReference type="EMBL" id="BMEL01000004">
    <property type="protein sequence ID" value="GGF31942.1"/>
    <property type="molecule type" value="Genomic_DNA"/>
</dbReference>
<comment type="caution">
    <text evidence="2">The sequence shown here is derived from an EMBL/GenBank/DDBJ whole genome shotgun (WGS) entry which is preliminary data.</text>
</comment>
<organism evidence="2 3">
    <name type="scientific">Halobacillus andaensis</name>
    <dbReference type="NCBI Taxonomy" id="1176239"/>
    <lineage>
        <taxon>Bacteria</taxon>
        <taxon>Bacillati</taxon>
        <taxon>Bacillota</taxon>
        <taxon>Bacilli</taxon>
        <taxon>Bacillales</taxon>
        <taxon>Bacillaceae</taxon>
        <taxon>Halobacillus</taxon>
    </lineage>
</organism>
<dbReference type="Proteomes" id="UP000660110">
    <property type="component" value="Unassembled WGS sequence"/>
</dbReference>
<evidence type="ECO:0000313" key="3">
    <source>
        <dbReference type="Proteomes" id="UP000660110"/>
    </source>
</evidence>
<evidence type="ECO:0000313" key="2">
    <source>
        <dbReference type="EMBL" id="GGF31942.1"/>
    </source>
</evidence>
<evidence type="ECO:0000259" key="1">
    <source>
        <dbReference type="PROSITE" id="PS51186"/>
    </source>
</evidence>
<reference evidence="2" key="2">
    <citation type="submission" date="2020-09" db="EMBL/GenBank/DDBJ databases">
        <authorList>
            <person name="Sun Q."/>
            <person name="Zhou Y."/>
        </authorList>
    </citation>
    <scope>NUCLEOTIDE SEQUENCE</scope>
    <source>
        <strain evidence="2">CGMCC 1.12153</strain>
    </source>
</reference>
<dbReference type="GO" id="GO:0016747">
    <property type="term" value="F:acyltransferase activity, transferring groups other than amino-acyl groups"/>
    <property type="evidence" value="ECO:0007669"/>
    <property type="project" value="InterPro"/>
</dbReference>
<accession>A0A917EYD1</accession>
<dbReference type="RefSeq" id="WP_229735401.1">
    <property type="nucleotide sequence ID" value="NZ_BMEL01000004.1"/>
</dbReference>
<reference evidence="2" key="1">
    <citation type="journal article" date="2014" name="Int. J. Syst. Evol. Microbiol.">
        <title>Complete genome sequence of Corynebacterium casei LMG S-19264T (=DSM 44701T), isolated from a smear-ripened cheese.</title>
        <authorList>
            <consortium name="US DOE Joint Genome Institute (JGI-PGF)"/>
            <person name="Walter F."/>
            <person name="Albersmeier A."/>
            <person name="Kalinowski J."/>
            <person name="Ruckert C."/>
        </authorList>
    </citation>
    <scope>NUCLEOTIDE SEQUENCE</scope>
    <source>
        <strain evidence="2">CGMCC 1.12153</strain>
    </source>
</reference>
<dbReference type="InterPro" id="IPR016181">
    <property type="entry name" value="Acyl_CoA_acyltransferase"/>
</dbReference>
<proteinExistence type="predicted"/>
<dbReference type="Gene3D" id="3.40.630.30">
    <property type="match status" value="1"/>
</dbReference>
<dbReference type="PROSITE" id="PS51186">
    <property type="entry name" value="GNAT"/>
    <property type="match status" value="1"/>
</dbReference>
<dbReference type="InterPro" id="IPR000182">
    <property type="entry name" value="GNAT_dom"/>
</dbReference>
<dbReference type="SUPFAM" id="SSF55729">
    <property type="entry name" value="Acyl-CoA N-acyltransferases (Nat)"/>
    <property type="match status" value="1"/>
</dbReference>
<name>A0A917EYD1_HALAA</name>
<dbReference type="CDD" id="cd04301">
    <property type="entry name" value="NAT_SF"/>
    <property type="match status" value="1"/>
</dbReference>
<feature type="domain" description="N-acetyltransferase" evidence="1">
    <location>
        <begin position="6"/>
        <end position="151"/>
    </location>
</feature>
<keyword evidence="3" id="KW-1185">Reference proteome</keyword>
<sequence length="287" mass="33789">MDQQLLQVRQLTMDDLPALKMMETGIDDDYVIRIFGRLIESPTQELFGLFLNEQLISLAGYSLFGQDRFAVIGRLRSDVRYRGQGYATELLKPVINHIKDYKGVKWIGANTHVTNHSARRLLEKSGLEPGIISYYLTLIDPSSLANYKSGPRWNEIYNTEEKRQVLLHLKNNQLGVFPYECYYPFPYDAAFFTDEYLSDAKLYINPARSRFVLIKNDRKKYDYSHVKYFWNDHYEQPGFFETILHHWNENTQNVGCWIDFSELGFHKIPDLTPYEVQNPWILYGIWA</sequence>